<dbReference type="EMBL" id="AZIT01000001">
    <property type="protein sequence ID" value="ETZ18756.1"/>
    <property type="molecule type" value="Genomic_DNA"/>
</dbReference>
<proteinExistence type="predicted"/>
<evidence type="ECO:0000256" key="1">
    <source>
        <dbReference type="SAM" id="Phobius"/>
    </source>
</evidence>
<evidence type="ECO:0000313" key="3">
    <source>
        <dbReference type="Proteomes" id="UP000019148"/>
    </source>
</evidence>
<sequence length="45" mass="5631">MKLYFYGLNFGEFFMREDLVSVKLKNMRFFLYLMLFIFICFGFCF</sequence>
<feature type="transmembrane region" description="Helical" evidence="1">
    <location>
        <begin position="27"/>
        <end position="44"/>
    </location>
</feature>
<organism evidence="2 3">
    <name type="scientific">Borrelia duttonii CR2A</name>
    <dbReference type="NCBI Taxonomy" id="1432657"/>
    <lineage>
        <taxon>Bacteria</taxon>
        <taxon>Pseudomonadati</taxon>
        <taxon>Spirochaetota</taxon>
        <taxon>Spirochaetia</taxon>
        <taxon>Spirochaetales</taxon>
        <taxon>Borreliaceae</taxon>
        <taxon>Borrelia</taxon>
    </lineage>
</organism>
<dbReference type="PATRIC" id="fig|1432657.3.peg.718"/>
<dbReference type="AlphaFoldDB" id="W6U084"/>
<reference evidence="2 3" key="1">
    <citation type="submission" date="2013-12" db="EMBL/GenBank/DDBJ databases">
        <title>Comparative genomics of relapsing fever spirochetes.</title>
        <authorList>
            <person name="Schwan T.G."/>
            <person name="Raffel S.J."/>
            <person name="Porcella S.F."/>
        </authorList>
    </citation>
    <scope>NUCLEOTIDE SEQUENCE [LARGE SCALE GENOMIC DNA]</scope>
    <source>
        <strain evidence="2 3">CR2A</strain>
    </source>
</reference>
<accession>W6U084</accession>
<keyword evidence="1" id="KW-0812">Transmembrane</keyword>
<comment type="caution">
    <text evidence="2">The sequence shown here is derived from an EMBL/GenBank/DDBJ whole genome shotgun (WGS) entry which is preliminary data.</text>
</comment>
<keyword evidence="1" id="KW-0472">Membrane</keyword>
<protein>
    <submittedName>
        <fullName evidence="2">Methyl-accepting chemotaxis protein</fullName>
    </submittedName>
</protein>
<name>W6U084_9SPIR</name>
<dbReference type="Proteomes" id="UP000019148">
    <property type="component" value="Unassembled WGS sequence"/>
</dbReference>
<evidence type="ECO:0000313" key="2">
    <source>
        <dbReference type="EMBL" id="ETZ18756.1"/>
    </source>
</evidence>
<keyword evidence="1" id="KW-1133">Transmembrane helix</keyword>
<gene>
    <name evidence="2" type="ORF">BDCR2A_00729</name>
</gene>